<evidence type="ECO:0008006" key="4">
    <source>
        <dbReference type="Google" id="ProtNLM"/>
    </source>
</evidence>
<evidence type="ECO:0000256" key="1">
    <source>
        <dbReference type="SAM" id="Coils"/>
    </source>
</evidence>
<accession>A0ABM7JL22</accession>
<reference evidence="2 3" key="1">
    <citation type="journal article" date="2019" name="Emerg. Microbes Infect.">
        <title>Comprehensive subspecies identification of 175 nontuberculous mycobacteria species based on 7547 genomic profiles.</title>
        <authorList>
            <person name="Matsumoto Y."/>
            <person name="Kinjo T."/>
            <person name="Motooka D."/>
            <person name="Nabeya D."/>
            <person name="Jung N."/>
            <person name="Uechi K."/>
            <person name="Horii T."/>
            <person name="Iida T."/>
            <person name="Fujita J."/>
            <person name="Nakamura S."/>
        </authorList>
    </citation>
    <scope>NUCLEOTIDE SEQUENCE [LARGE SCALE GENOMIC DNA]</scope>
    <source>
        <strain evidence="2 3">JCM 18113</strain>
    </source>
</reference>
<dbReference type="EMBL" id="AP022590">
    <property type="protein sequence ID" value="BBY36172.1"/>
    <property type="molecule type" value="Genomic_DNA"/>
</dbReference>
<protein>
    <recommendedName>
        <fullName evidence="4">Transposase</fullName>
    </recommendedName>
</protein>
<dbReference type="Proteomes" id="UP000465812">
    <property type="component" value="Chromosome"/>
</dbReference>
<evidence type="ECO:0000313" key="3">
    <source>
        <dbReference type="Proteomes" id="UP000465812"/>
    </source>
</evidence>
<evidence type="ECO:0000313" key="2">
    <source>
        <dbReference type="EMBL" id="BBY36172.1"/>
    </source>
</evidence>
<keyword evidence="1" id="KW-0175">Coiled coil</keyword>
<organism evidence="2 3">
    <name type="scientific">Mycobacterium mantenii</name>
    <dbReference type="NCBI Taxonomy" id="560555"/>
    <lineage>
        <taxon>Bacteria</taxon>
        <taxon>Bacillati</taxon>
        <taxon>Actinomycetota</taxon>
        <taxon>Actinomycetes</taxon>
        <taxon>Mycobacteriales</taxon>
        <taxon>Mycobacteriaceae</taxon>
        <taxon>Mycobacterium</taxon>
        <taxon>Mycobacterium avium complex (MAC)</taxon>
    </lineage>
</organism>
<sequence length="99" mass="10950">MPIKVGSGGQRDRSACLRAVNKPVICTARERKSVAFEPEGIAAEREGITAVREHLARERERLTARREKLTEGVERLARNRALRATVADRREALAGSRGS</sequence>
<keyword evidence="3" id="KW-1185">Reference proteome</keyword>
<feature type="coiled-coil region" evidence="1">
    <location>
        <begin position="52"/>
        <end position="79"/>
    </location>
</feature>
<name>A0ABM7JL22_MYCNT</name>
<gene>
    <name evidence="2" type="ORF">MMAN_03060</name>
</gene>
<proteinExistence type="predicted"/>